<keyword evidence="2" id="KW-1133">Transmembrane helix</keyword>
<feature type="compositionally biased region" description="Pro residues" evidence="1">
    <location>
        <begin position="152"/>
        <end position="177"/>
    </location>
</feature>
<keyword evidence="4" id="KW-1185">Reference proteome</keyword>
<feature type="compositionally biased region" description="Low complexity" evidence="1">
    <location>
        <begin position="142"/>
        <end position="151"/>
    </location>
</feature>
<evidence type="ECO:0000256" key="2">
    <source>
        <dbReference type="SAM" id="Phobius"/>
    </source>
</evidence>
<organism evidence="3 4">
    <name type="scientific">Micromonospora fulviviridis</name>
    <dbReference type="NCBI Taxonomy" id="47860"/>
    <lineage>
        <taxon>Bacteria</taxon>
        <taxon>Bacillati</taxon>
        <taxon>Actinomycetota</taxon>
        <taxon>Actinomycetes</taxon>
        <taxon>Micromonosporales</taxon>
        <taxon>Micromonosporaceae</taxon>
        <taxon>Micromonospora</taxon>
    </lineage>
</organism>
<evidence type="ECO:0008006" key="5">
    <source>
        <dbReference type="Google" id="ProtNLM"/>
    </source>
</evidence>
<keyword evidence="2" id="KW-0812">Transmembrane</keyword>
<name>A0ABV2VFC8_9ACTN</name>
<feature type="region of interest" description="Disordered" evidence="1">
    <location>
        <begin position="106"/>
        <end position="181"/>
    </location>
</feature>
<evidence type="ECO:0000313" key="3">
    <source>
        <dbReference type="EMBL" id="MEU0151510.1"/>
    </source>
</evidence>
<protein>
    <recommendedName>
        <fullName evidence="5">Septum formation initiator</fullName>
    </recommendedName>
</protein>
<dbReference type="EMBL" id="JBEXRX010000010">
    <property type="protein sequence ID" value="MEU0151510.1"/>
    <property type="molecule type" value="Genomic_DNA"/>
</dbReference>
<dbReference type="Proteomes" id="UP001550348">
    <property type="component" value="Unassembled WGS sequence"/>
</dbReference>
<reference evidence="3 4" key="1">
    <citation type="submission" date="2024-06" db="EMBL/GenBank/DDBJ databases">
        <title>The Natural Products Discovery Center: Release of the First 8490 Sequenced Strains for Exploring Actinobacteria Biosynthetic Diversity.</title>
        <authorList>
            <person name="Kalkreuter E."/>
            <person name="Kautsar S.A."/>
            <person name="Yang D."/>
            <person name="Bader C.D."/>
            <person name="Teijaro C.N."/>
            <person name="Fluegel L."/>
            <person name="Davis C.M."/>
            <person name="Simpson J.R."/>
            <person name="Lauterbach L."/>
            <person name="Steele A.D."/>
            <person name="Gui C."/>
            <person name="Meng S."/>
            <person name="Li G."/>
            <person name="Viehrig K."/>
            <person name="Ye F."/>
            <person name="Su P."/>
            <person name="Kiefer A.F."/>
            <person name="Nichols A."/>
            <person name="Cepeda A.J."/>
            <person name="Yan W."/>
            <person name="Fan B."/>
            <person name="Jiang Y."/>
            <person name="Adhikari A."/>
            <person name="Zheng C.-J."/>
            <person name="Schuster L."/>
            <person name="Cowan T.M."/>
            <person name="Smanski M.J."/>
            <person name="Chevrette M.G."/>
            <person name="De Carvalho L.P.S."/>
            <person name="Shen B."/>
        </authorList>
    </citation>
    <scope>NUCLEOTIDE SEQUENCE [LARGE SCALE GENOMIC DNA]</scope>
    <source>
        <strain evidence="3 4">NPDC006286</strain>
    </source>
</reference>
<sequence>MSRHEADTQRLARVTAERVVVKDRRRLARLLALYALLPLLCSAAATVIAFNLAGTAMDRRVDALEQDLAQRRGQAVADAKARDARLEQTRRDLCVALDRLTPRDEPVQDLRRRYGCTAPDPRPTSDARPTPAPSPADRATRRPASSSSPRAQPAPGPAGPDGPSGPPGPPAPTPEPSPALVCVPLIDLCL</sequence>
<accession>A0ABV2VFC8</accession>
<feature type="transmembrane region" description="Helical" evidence="2">
    <location>
        <begin position="31"/>
        <end position="53"/>
    </location>
</feature>
<proteinExistence type="predicted"/>
<evidence type="ECO:0000313" key="4">
    <source>
        <dbReference type="Proteomes" id="UP001550348"/>
    </source>
</evidence>
<evidence type="ECO:0000256" key="1">
    <source>
        <dbReference type="SAM" id="MobiDB-lite"/>
    </source>
</evidence>
<keyword evidence="2" id="KW-0472">Membrane</keyword>
<gene>
    <name evidence="3" type="ORF">ABZ071_06195</name>
</gene>
<comment type="caution">
    <text evidence="3">The sequence shown here is derived from an EMBL/GenBank/DDBJ whole genome shotgun (WGS) entry which is preliminary data.</text>
</comment>
<dbReference type="RefSeq" id="WP_355663567.1">
    <property type="nucleotide sequence ID" value="NZ_JBEXRX010000010.1"/>
</dbReference>